<proteinExistence type="predicted"/>
<organism evidence="2 3">
    <name type="scientific">Roseburia faecis</name>
    <dbReference type="NCBI Taxonomy" id="301302"/>
    <lineage>
        <taxon>Bacteria</taxon>
        <taxon>Bacillati</taxon>
        <taxon>Bacillota</taxon>
        <taxon>Clostridia</taxon>
        <taxon>Lachnospirales</taxon>
        <taxon>Lachnospiraceae</taxon>
        <taxon>Roseburia</taxon>
    </lineage>
</organism>
<reference evidence="2 3" key="1">
    <citation type="submission" date="2015-09" db="EMBL/GenBank/DDBJ databases">
        <authorList>
            <consortium name="Pathogen Informatics"/>
        </authorList>
    </citation>
    <scope>NUCLEOTIDE SEQUENCE [LARGE SCALE GENOMIC DNA]</scope>
    <source>
        <strain evidence="2 3">2789STDY5608863</strain>
    </source>
</reference>
<accession>A0A173RVB2</accession>
<dbReference type="Proteomes" id="UP000095495">
    <property type="component" value="Unassembled WGS sequence"/>
</dbReference>
<evidence type="ECO:0000313" key="3">
    <source>
        <dbReference type="Proteomes" id="UP000095495"/>
    </source>
</evidence>
<evidence type="ECO:0000313" key="2">
    <source>
        <dbReference type="EMBL" id="CUM81676.1"/>
    </source>
</evidence>
<keyword evidence="1" id="KW-0472">Membrane</keyword>
<sequence length="126" mass="13947">MFGWSIFLQVISCVISGKNFADQGVKLLMTGMWAFVILLFTGVCYKFFVVSMIVMYIFMFGVGMPLEIGLHFFIPKGFIHPLVAIVADIVLVLTGGVIQYGLMKLFYKFPLSKAVFGAAAKRGMNA</sequence>
<dbReference type="AlphaFoldDB" id="A0A173RVB2"/>
<feature type="transmembrane region" description="Helical" evidence="1">
    <location>
        <begin position="78"/>
        <end position="103"/>
    </location>
</feature>
<dbReference type="EMBL" id="CYXV01000003">
    <property type="protein sequence ID" value="CUM81676.1"/>
    <property type="molecule type" value="Genomic_DNA"/>
</dbReference>
<feature type="transmembrane region" description="Helical" evidence="1">
    <location>
        <begin position="33"/>
        <end position="58"/>
    </location>
</feature>
<dbReference type="RefSeq" id="WP_055261572.1">
    <property type="nucleotide sequence ID" value="NZ_CYXV01000003.1"/>
</dbReference>
<name>A0A173RVB2_9FIRM</name>
<protein>
    <submittedName>
        <fullName evidence="2">Uncharacterized protein</fullName>
    </submittedName>
</protein>
<gene>
    <name evidence="2" type="ORF">ERS852420_00856</name>
</gene>
<keyword evidence="1" id="KW-1133">Transmembrane helix</keyword>
<evidence type="ECO:0000256" key="1">
    <source>
        <dbReference type="SAM" id="Phobius"/>
    </source>
</evidence>
<keyword evidence="1" id="KW-0812">Transmembrane</keyword>